<proteinExistence type="predicted"/>
<dbReference type="Proteomes" id="UP000027456">
    <property type="component" value="Unassembled WGS sequence"/>
</dbReference>
<keyword evidence="2" id="KW-0539">Nucleus</keyword>
<dbReference type="InterPro" id="IPR038192">
    <property type="entry name" value="CSTF_C_sf"/>
</dbReference>
<feature type="region of interest" description="Disordered" evidence="3">
    <location>
        <begin position="61"/>
        <end position="202"/>
    </location>
</feature>
<evidence type="ECO:0000256" key="1">
    <source>
        <dbReference type="ARBA" id="ARBA00004123"/>
    </source>
</evidence>
<keyword evidence="7" id="KW-1185">Reference proteome</keyword>
<evidence type="ECO:0000256" key="3">
    <source>
        <dbReference type="SAM" id="MobiDB-lite"/>
    </source>
</evidence>
<feature type="compositionally biased region" description="Low complexity" evidence="3">
    <location>
        <begin position="172"/>
        <end position="184"/>
    </location>
</feature>
<dbReference type="Gene3D" id="1.10.20.70">
    <property type="entry name" value="Transcription termination and cleavage factor, C-terminal domain"/>
    <property type="match status" value="1"/>
</dbReference>
<dbReference type="InterPro" id="IPR026896">
    <property type="entry name" value="CSTF_C"/>
</dbReference>
<accession>A0A074SBB2</accession>
<name>A0A074SBB2_9AGAM</name>
<dbReference type="GO" id="GO:0003729">
    <property type="term" value="F:mRNA binding"/>
    <property type="evidence" value="ECO:0007669"/>
    <property type="project" value="TreeGrafter"/>
</dbReference>
<dbReference type="Gene3D" id="1.25.40.630">
    <property type="match status" value="1"/>
</dbReference>
<organism evidence="6 7">
    <name type="scientific">Rhizoctonia solani 123E</name>
    <dbReference type="NCBI Taxonomy" id="1423351"/>
    <lineage>
        <taxon>Eukaryota</taxon>
        <taxon>Fungi</taxon>
        <taxon>Dikarya</taxon>
        <taxon>Basidiomycota</taxon>
        <taxon>Agaricomycotina</taxon>
        <taxon>Agaricomycetes</taxon>
        <taxon>Cantharellales</taxon>
        <taxon>Ceratobasidiaceae</taxon>
        <taxon>Rhizoctonia</taxon>
    </lineage>
</organism>
<dbReference type="InterPro" id="IPR025742">
    <property type="entry name" value="CSTF2_hinge"/>
</dbReference>
<evidence type="ECO:0000313" key="6">
    <source>
        <dbReference type="EMBL" id="KEP54183.1"/>
    </source>
</evidence>
<dbReference type="Pfam" id="PF14327">
    <property type="entry name" value="CSTF2_hinge"/>
    <property type="match status" value="1"/>
</dbReference>
<evidence type="ECO:0000259" key="5">
    <source>
        <dbReference type="Pfam" id="PF14327"/>
    </source>
</evidence>
<gene>
    <name evidence="6" type="ORF">V565_020660</name>
</gene>
<evidence type="ECO:0000256" key="2">
    <source>
        <dbReference type="ARBA" id="ARBA00023242"/>
    </source>
</evidence>
<feature type="compositionally biased region" description="Pro residues" evidence="3">
    <location>
        <begin position="139"/>
        <end position="167"/>
    </location>
</feature>
<feature type="compositionally biased region" description="Low complexity" evidence="3">
    <location>
        <begin position="107"/>
        <end position="138"/>
    </location>
</feature>
<dbReference type="STRING" id="1423351.A0A074SBB2"/>
<sequence>MEEEKLFELLTSVKNMVKADPTQARTALTSHPNLAYALMKEMVVLDMVDPEVLTRTLQAATGVQPPQNQTPQPPPQQSYPSTNGAPSYPSYPALSSTPTYPTPVQPVPYQQPLLSTASYSTPTYPSTSTPTYPPTITLPYPPAATPSYPPSYPPQPPQIQPQAPSIPPHAYQARPQQPQVQQQPPRLPPPAPPTGMGSVPGLAPEQQAMVQRLALLTPDQIAALPPADRAALIELRRQLGLE</sequence>
<reference evidence="6 7" key="1">
    <citation type="submission" date="2013-12" db="EMBL/GenBank/DDBJ databases">
        <authorList>
            <person name="Cubeta M."/>
            <person name="Pakala S."/>
            <person name="Fedorova N."/>
            <person name="Thomas E."/>
            <person name="Dean R."/>
            <person name="Jabaji S."/>
            <person name="Neate S."/>
            <person name="Toda T."/>
            <person name="Tavantzis S."/>
            <person name="Vilgalys R."/>
            <person name="Bharathan N."/>
            <person name="Pakala S."/>
            <person name="Losada L.S."/>
            <person name="Zafar N."/>
            <person name="Nierman W."/>
        </authorList>
    </citation>
    <scope>NUCLEOTIDE SEQUENCE [LARGE SCALE GENOMIC DNA]</scope>
    <source>
        <strain evidence="6 7">123E</strain>
    </source>
</reference>
<feature type="domain" description="Transcription termination and cleavage factor C-terminal" evidence="4">
    <location>
        <begin position="204"/>
        <end position="239"/>
    </location>
</feature>
<evidence type="ECO:0000259" key="4">
    <source>
        <dbReference type="Pfam" id="PF14304"/>
    </source>
</evidence>
<dbReference type="EMBL" id="AZST01000035">
    <property type="protein sequence ID" value="KEP54183.1"/>
    <property type="molecule type" value="Genomic_DNA"/>
</dbReference>
<protein>
    <submittedName>
        <fullName evidence="6">Cleavage stimulation factor subunit 2 hinge domain protein</fullName>
    </submittedName>
</protein>
<dbReference type="PANTHER" id="PTHR45735">
    <property type="entry name" value="CLEAVAGE STIMULATION FACTOR SUBUNIT 2"/>
    <property type="match status" value="1"/>
</dbReference>
<comment type="subcellular location">
    <subcellularLocation>
        <location evidence="1">Nucleus</location>
    </subcellularLocation>
</comment>
<comment type="caution">
    <text evidence="6">The sequence shown here is derived from an EMBL/GenBank/DDBJ whole genome shotgun (WGS) entry which is preliminary data.</text>
</comment>
<feature type="domain" description="Cleavage stimulation factor subunit 2 hinge" evidence="5">
    <location>
        <begin position="1"/>
        <end position="56"/>
    </location>
</feature>
<dbReference type="AlphaFoldDB" id="A0A074SBB2"/>
<dbReference type="OrthoDB" id="272703at2759"/>
<dbReference type="GO" id="GO:0005847">
    <property type="term" value="C:mRNA cleavage and polyadenylation specificity factor complex"/>
    <property type="evidence" value="ECO:0007669"/>
    <property type="project" value="TreeGrafter"/>
</dbReference>
<dbReference type="Pfam" id="PF14304">
    <property type="entry name" value="CSTF_C"/>
    <property type="match status" value="1"/>
</dbReference>
<evidence type="ECO:0000313" key="7">
    <source>
        <dbReference type="Proteomes" id="UP000027456"/>
    </source>
</evidence>
<dbReference type="GO" id="GO:0031124">
    <property type="term" value="P:mRNA 3'-end processing"/>
    <property type="evidence" value="ECO:0007669"/>
    <property type="project" value="InterPro"/>
</dbReference>
<dbReference type="HOGENOM" id="CLU_1220418_0_0_1"/>
<dbReference type="PANTHER" id="PTHR45735:SF2">
    <property type="entry name" value="CLEAVAGE STIMULATION FACTOR SUBUNIT 2"/>
    <property type="match status" value="1"/>
</dbReference>
<feature type="compositionally biased region" description="Low complexity" evidence="3">
    <location>
        <begin position="85"/>
        <end position="99"/>
    </location>
</feature>